<name>A0A1W9HY17_9HYPH</name>
<evidence type="ECO:0000313" key="7">
    <source>
        <dbReference type="EMBL" id="OQW52309.1"/>
    </source>
</evidence>
<feature type="transmembrane region" description="Helical" evidence="6">
    <location>
        <begin position="84"/>
        <end position="103"/>
    </location>
</feature>
<feature type="transmembrane region" description="Helical" evidence="6">
    <location>
        <begin position="32"/>
        <end position="52"/>
    </location>
</feature>
<keyword evidence="5 6" id="KW-0472">Membrane</keyword>
<feature type="transmembrane region" description="Helical" evidence="6">
    <location>
        <begin position="59"/>
        <end position="78"/>
    </location>
</feature>
<dbReference type="CDD" id="cd06581">
    <property type="entry name" value="TM_PBP1_LivM_like"/>
    <property type="match status" value="1"/>
</dbReference>
<protein>
    <submittedName>
        <fullName evidence="7">Branched-chain amino acid ABC transporter permease</fullName>
    </submittedName>
</protein>
<dbReference type="PANTHER" id="PTHR30482:SF10">
    <property type="entry name" value="HIGH-AFFINITY BRANCHED-CHAIN AMINO ACID TRANSPORT PROTEIN BRAE"/>
    <property type="match status" value="1"/>
</dbReference>
<dbReference type="Pfam" id="PF02653">
    <property type="entry name" value="BPD_transp_2"/>
    <property type="match status" value="1"/>
</dbReference>
<dbReference type="Proteomes" id="UP000192872">
    <property type="component" value="Unassembled WGS sequence"/>
</dbReference>
<evidence type="ECO:0000256" key="3">
    <source>
        <dbReference type="ARBA" id="ARBA00022692"/>
    </source>
</evidence>
<evidence type="ECO:0000256" key="4">
    <source>
        <dbReference type="ARBA" id="ARBA00022989"/>
    </source>
</evidence>
<feature type="transmembrane region" description="Helical" evidence="6">
    <location>
        <begin position="249"/>
        <end position="271"/>
    </location>
</feature>
<dbReference type="InterPro" id="IPR043428">
    <property type="entry name" value="LivM-like"/>
</dbReference>
<accession>A0A1W9HY17</accession>
<feature type="transmembrane region" description="Helical" evidence="6">
    <location>
        <begin position="283"/>
        <end position="306"/>
    </location>
</feature>
<feature type="transmembrane region" description="Helical" evidence="6">
    <location>
        <begin position="112"/>
        <end position="129"/>
    </location>
</feature>
<dbReference type="PANTHER" id="PTHR30482">
    <property type="entry name" value="HIGH-AFFINITY BRANCHED-CHAIN AMINO ACID TRANSPORT SYSTEM PERMEASE"/>
    <property type="match status" value="1"/>
</dbReference>
<dbReference type="InterPro" id="IPR001851">
    <property type="entry name" value="ABC_transp_permease"/>
</dbReference>
<keyword evidence="4 6" id="KW-1133">Transmembrane helix</keyword>
<keyword evidence="2" id="KW-1003">Cell membrane</keyword>
<feature type="transmembrane region" description="Helical" evidence="6">
    <location>
        <begin position="159"/>
        <end position="179"/>
    </location>
</feature>
<feature type="transmembrane region" description="Helical" evidence="6">
    <location>
        <begin position="9"/>
        <end position="26"/>
    </location>
</feature>
<dbReference type="GO" id="GO:0005886">
    <property type="term" value="C:plasma membrane"/>
    <property type="evidence" value="ECO:0007669"/>
    <property type="project" value="UniProtKB-SubCell"/>
</dbReference>
<dbReference type="AlphaFoldDB" id="A0A1W9HY17"/>
<gene>
    <name evidence="7" type="ORF">A4S15_08495</name>
</gene>
<comment type="caution">
    <text evidence="7">The sequence shown here is derived from an EMBL/GenBank/DDBJ whole genome shotgun (WGS) entry which is preliminary data.</text>
</comment>
<organism evidence="7 8">
    <name type="scientific">Candidatus Raskinella chloraquaticus</name>
    <dbReference type="NCBI Taxonomy" id="1951219"/>
    <lineage>
        <taxon>Bacteria</taxon>
        <taxon>Pseudomonadati</taxon>
        <taxon>Pseudomonadota</taxon>
        <taxon>Alphaproteobacteria</taxon>
        <taxon>Hyphomicrobiales</taxon>
        <taxon>Phreatobacteraceae</taxon>
        <taxon>Candidatus Raskinella</taxon>
    </lineage>
</organism>
<evidence type="ECO:0000256" key="5">
    <source>
        <dbReference type="ARBA" id="ARBA00023136"/>
    </source>
</evidence>
<evidence type="ECO:0000256" key="2">
    <source>
        <dbReference type="ARBA" id="ARBA00022475"/>
    </source>
</evidence>
<feature type="transmembrane region" description="Helical" evidence="6">
    <location>
        <begin position="210"/>
        <end position="229"/>
    </location>
</feature>
<evidence type="ECO:0000256" key="1">
    <source>
        <dbReference type="ARBA" id="ARBA00004651"/>
    </source>
</evidence>
<sequence length="314" mass="33388">MARFRQNRWFEPALIALIIIIIGLVLPSTYYFRIATLVLIAGLSATGLNLLLGYAGQISLGHAGFVGIGAYAVAVLPAKFAVPSLLAIFCGTLVSGVVALIIGRPILRLKDHFLAVATLAFGILIAMVLNNEQWLTGGPDGMAVSRIELFGIRIRSAQSWYWISGTVLVLAVVLARNLLDSSTGRALRALHDSEVAARSAGIDVARIKSIVFVISAVFASLSGSLYALFNGHVTPDIASFLNSIEIVTMVVLGGMGSLSGGLVGAVILVVLPQALSFFHEYEHLLLGVLMILILVFMRAGIVPTLAARWARGRL</sequence>
<dbReference type="RefSeq" id="WP_376800707.1">
    <property type="nucleotide sequence ID" value="NZ_DBNB01000001.1"/>
</dbReference>
<comment type="subcellular location">
    <subcellularLocation>
        <location evidence="1">Cell membrane</location>
        <topology evidence="1">Multi-pass membrane protein</topology>
    </subcellularLocation>
</comment>
<evidence type="ECO:0000313" key="8">
    <source>
        <dbReference type="Proteomes" id="UP000192872"/>
    </source>
</evidence>
<evidence type="ECO:0000256" key="6">
    <source>
        <dbReference type="SAM" id="Phobius"/>
    </source>
</evidence>
<keyword evidence="3 6" id="KW-0812">Transmembrane</keyword>
<dbReference type="STRING" id="1827387.A4S15_08495"/>
<proteinExistence type="predicted"/>
<dbReference type="EMBL" id="LWDL01000014">
    <property type="protein sequence ID" value="OQW52309.1"/>
    <property type="molecule type" value="Genomic_DNA"/>
</dbReference>
<dbReference type="GO" id="GO:0015658">
    <property type="term" value="F:branched-chain amino acid transmembrane transporter activity"/>
    <property type="evidence" value="ECO:0007669"/>
    <property type="project" value="InterPro"/>
</dbReference>
<reference evidence="7 8" key="1">
    <citation type="journal article" date="2017" name="Water Res.">
        <title>Comammox in drinking water systems.</title>
        <authorList>
            <person name="Wang Y."/>
            <person name="Ma L."/>
            <person name="Mao Y."/>
            <person name="Jiang X."/>
            <person name="Xia Y."/>
            <person name="Yu K."/>
            <person name="Li B."/>
            <person name="Zhang T."/>
        </authorList>
    </citation>
    <scope>NUCLEOTIDE SEQUENCE [LARGE SCALE GENOMIC DNA]</scope>
    <source>
        <strain evidence="7">SG_bin8</strain>
    </source>
</reference>